<dbReference type="GO" id="GO:0003824">
    <property type="term" value="F:catalytic activity"/>
    <property type="evidence" value="ECO:0007669"/>
    <property type="project" value="InterPro"/>
</dbReference>
<evidence type="ECO:0000259" key="1">
    <source>
        <dbReference type="Pfam" id="PF00668"/>
    </source>
</evidence>
<dbReference type="InterPro" id="IPR023213">
    <property type="entry name" value="CAT-like_dom_sf"/>
</dbReference>
<dbReference type="Pfam" id="PF00668">
    <property type="entry name" value="Condensation"/>
    <property type="match status" value="1"/>
</dbReference>
<comment type="caution">
    <text evidence="2">The sequence shown here is derived from an EMBL/GenBank/DDBJ whole genome shotgun (WGS) entry which is preliminary data.</text>
</comment>
<feature type="domain" description="Condensation" evidence="1">
    <location>
        <begin position="40"/>
        <end position="271"/>
    </location>
</feature>
<name>A0A372JJ05_9ACTN</name>
<sequence length="279" mass="29804">MAAHAARPGAGGLTPADLPLVAVRQSEIDTWEQRYPGLADAWPLTPLQPGLLYQSALTGDGYDPYHVQLVFELAGPVDPARLRAAGQALLDRHPNLRTAFTGGASGDGIQLVVDGLALPWRDLDLRDRTAPDRDAALRAFLAADLADHFDPEVPPLLRMALVRTAPDASLLVLTSHHVLFDGWSVPLLTRELLALYRAGGAADALPRPPEYRDFLVWLADRDASASARAWADELDGVAEPTLLVPGLPADADRSGARRAEVPLTADLAAALPRRAAELG</sequence>
<dbReference type="PANTHER" id="PTHR45398:SF1">
    <property type="entry name" value="ENZYME, PUTATIVE (JCVI)-RELATED"/>
    <property type="match status" value="1"/>
</dbReference>
<protein>
    <submittedName>
        <fullName evidence="2">Non-ribosomal peptide synthetase</fullName>
    </submittedName>
</protein>
<dbReference type="Gene3D" id="3.30.559.30">
    <property type="entry name" value="Nonribosomal peptide synthetase, condensation domain"/>
    <property type="match status" value="1"/>
</dbReference>
<dbReference type="SUPFAM" id="SSF52777">
    <property type="entry name" value="CoA-dependent acyltransferases"/>
    <property type="match status" value="1"/>
</dbReference>
<accession>A0A372JJ05</accession>
<gene>
    <name evidence="2" type="ORF">DZF91_20505</name>
</gene>
<feature type="non-terminal residue" evidence="2">
    <location>
        <position position="279"/>
    </location>
</feature>
<dbReference type="Proteomes" id="UP000261811">
    <property type="component" value="Unassembled WGS sequence"/>
</dbReference>
<organism evidence="2 3">
    <name type="scientific">Actinomadura logoneensis</name>
    <dbReference type="NCBI Taxonomy" id="2293572"/>
    <lineage>
        <taxon>Bacteria</taxon>
        <taxon>Bacillati</taxon>
        <taxon>Actinomycetota</taxon>
        <taxon>Actinomycetes</taxon>
        <taxon>Streptosporangiales</taxon>
        <taxon>Thermomonosporaceae</taxon>
        <taxon>Actinomadura</taxon>
    </lineage>
</organism>
<dbReference type="PANTHER" id="PTHR45398">
    <property type="match status" value="1"/>
</dbReference>
<dbReference type="InterPro" id="IPR001242">
    <property type="entry name" value="Condensation_dom"/>
</dbReference>
<dbReference type="Gene3D" id="3.30.559.10">
    <property type="entry name" value="Chloramphenicol acetyltransferase-like domain"/>
    <property type="match status" value="1"/>
</dbReference>
<dbReference type="EMBL" id="QURH01000323">
    <property type="protein sequence ID" value="RFU39796.1"/>
    <property type="molecule type" value="Genomic_DNA"/>
</dbReference>
<dbReference type="AlphaFoldDB" id="A0A372JJ05"/>
<dbReference type="GO" id="GO:0008610">
    <property type="term" value="P:lipid biosynthetic process"/>
    <property type="evidence" value="ECO:0007669"/>
    <property type="project" value="UniProtKB-ARBA"/>
</dbReference>
<proteinExistence type="predicted"/>
<evidence type="ECO:0000313" key="3">
    <source>
        <dbReference type="Proteomes" id="UP000261811"/>
    </source>
</evidence>
<reference evidence="2 3" key="1">
    <citation type="submission" date="2018-08" db="EMBL/GenBank/DDBJ databases">
        <title>Actinomadura jelena sp. nov., a novel Actinomycete isolated from soil in Chad.</title>
        <authorList>
            <person name="Shi L."/>
        </authorList>
    </citation>
    <scope>NUCLEOTIDE SEQUENCE [LARGE SCALE GENOMIC DNA]</scope>
    <source>
        <strain evidence="2 3">NEAU-G17</strain>
    </source>
</reference>
<evidence type="ECO:0000313" key="2">
    <source>
        <dbReference type="EMBL" id="RFU39796.1"/>
    </source>
</evidence>
<keyword evidence="3" id="KW-1185">Reference proteome</keyword>